<accession>A0A399ETG3</accession>
<evidence type="ECO:0000313" key="4">
    <source>
        <dbReference type="Proteomes" id="UP000265341"/>
    </source>
</evidence>
<dbReference type="PRINTS" id="PR00081">
    <property type="entry name" value="GDHRDH"/>
</dbReference>
<dbReference type="Gene3D" id="3.40.50.720">
    <property type="entry name" value="NAD(P)-binding Rossmann-like Domain"/>
    <property type="match status" value="1"/>
</dbReference>
<evidence type="ECO:0000313" key="3">
    <source>
        <dbReference type="EMBL" id="RIH86369.1"/>
    </source>
</evidence>
<gene>
    <name evidence="3" type="primary">gno</name>
    <name evidence="3" type="ORF">Mrose_01782</name>
</gene>
<dbReference type="AlphaFoldDB" id="A0A399ETG3"/>
<protein>
    <submittedName>
        <fullName evidence="3">Gluconate 5-dehydrogenase</fullName>
        <ecNumber evidence="3">1.1.1.69</ecNumber>
    </submittedName>
</protein>
<dbReference type="FunFam" id="3.40.50.720:FF:000084">
    <property type="entry name" value="Short-chain dehydrogenase reductase"/>
    <property type="match status" value="1"/>
</dbReference>
<dbReference type="EMBL" id="QWLA01000030">
    <property type="protein sequence ID" value="RIH86369.1"/>
    <property type="molecule type" value="Genomic_DNA"/>
</dbReference>
<dbReference type="InterPro" id="IPR036291">
    <property type="entry name" value="NAD(P)-bd_dom_sf"/>
</dbReference>
<dbReference type="InterPro" id="IPR057326">
    <property type="entry name" value="KR_dom"/>
</dbReference>
<proteinExistence type="inferred from homology"/>
<organism evidence="3 4">
    <name type="scientific">Calidithermus roseus</name>
    <dbReference type="NCBI Taxonomy" id="1644118"/>
    <lineage>
        <taxon>Bacteria</taxon>
        <taxon>Thermotogati</taxon>
        <taxon>Deinococcota</taxon>
        <taxon>Deinococci</taxon>
        <taxon>Thermales</taxon>
        <taxon>Thermaceae</taxon>
        <taxon>Calidithermus</taxon>
    </lineage>
</organism>
<dbReference type="InterPro" id="IPR002347">
    <property type="entry name" value="SDR_fam"/>
</dbReference>
<dbReference type="NCBIfam" id="NF006070">
    <property type="entry name" value="PRK08213.1"/>
    <property type="match status" value="1"/>
</dbReference>
<dbReference type="PROSITE" id="PS00061">
    <property type="entry name" value="ADH_SHORT"/>
    <property type="match status" value="1"/>
</dbReference>
<comment type="similarity">
    <text evidence="1">Belongs to the short-chain dehydrogenases/reductases (SDR) family.</text>
</comment>
<sequence length="253" mass="26374">MRVLEQFRLDGKVALVTGGSRGLGLEIAHALREAGAKVALLARREGFFGEALKRIPDALPIVGNVQDEEGLERAIAQVEAELGPLSVLVNAAGVTWGQDALEVPAAKVREVLDVNVTGTFLASRIAARGMKQRGYGKILNIASVAGLMGSPSEIMDAAAYSASKGGLIALTRDLAVKWGPFGIRVNALAPGFFPTRMTEKVLPRIEAAVTARTPLGRLGRSGELAGAALFLCSPASDYVTGQVLAVDGGMTAQ</sequence>
<dbReference type="Pfam" id="PF13561">
    <property type="entry name" value="adh_short_C2"/>
    <property type="match status" value="1"/>
</dbReference>
<name>A0A399ETG3_9DEIN</name>
<dbReference type="PANTHER" id="PTHR42760:SF40">
    <property type="entry name" value="3-OXOACYL-[ACYL-CARRIER-PROTEIN] REDUCTASE, CHLOROPLASTIC"/>
    <property type="match status" value="1"/>
</dbReference>
<dbReference type="GO" id="GO:0030497">
    <property type="term" value="P:fatty acid elongation"/>
    <property type="evidence" value="ECO:0007669"/>
    <property type="project" value="TreeGrafter"/>
</dbReference>
<evidence type="ECO:0000259" key="2">
    <source>
        <dbReference type="SMART" id="SM00822"/>
    </source>
</evidence>
<feature type="domain" description="Ketoreductase" evidence="2">
    <location>
        <begin position="12"/>
        <end position="186"/>
    </location>
</feature>
<comment type="caution">
    <text evidence="3">The sequence shown here is derived from an EMBL/GenBank/DDBJ whole genome shotgun (WGS) entry which is preliminary data.</text>
</comment>
<dbReference type="EC" id="1.1.1.69" evidence="3"/>
<keyword evidence="3" id="KW-0560">Oxidoreductase</keyword>
<dbReference type="Proteomes" id="UP000265341">
    <property type="component" value="Unassembled WGS sequence"/>
</dbReference>
<dbReference type="PRINTS" id="PR00080">
    <property type="entry name" value="SDRFAMILY"/>
</dbReference>
<dbReference type="GO" id="GO:0008874">
    <property type="term" value="F:gluconate 5-dehydrogenase activity"/>
    <property type="evidence" value="ECO:0007669"/>
    <property type="project" value="UniProtKB-EC"/>
</dbReference>
<dbReference type="SMART" id="SM00822">
    <property type="entry name" value="PKS_KR"/>
    <property type="match status" value="1"/>
</dbReference>
<keyword evidence="4" id="KW-1185">Reference proteome</keyword>
<dbReference type="SUPFAM" id="SSF51735">
    <property type="entry name" value="NAD(P)-binding Rossmann-fold domains"/>
    <property type="match status" value="1"/>
</dbReference>
<dbReference type="PANTHER" id="PTHR42760">
    <property type="entry name" value="SHORT-CHAIN DEHYDROGENASES/REDUCTASES FAMILY MEMBER"/>
    <property type="match status" value="1"/>
</dbReference>
<reference evidence="3 4" key="1">
    <citation type="submission" date="2018-08" db="EMBL/GenBank/DDBJ databases">
        <title>Meiothermus roseus NBRC 110900 genome sequencing project.</title>
        <authorList>
            <person name="Da Costa M.S."/>
            <person name="Albuquerque L."/>
            <person name="Raposo P."/>
            <person name="Froufe H.J.C."/>
            <person name="Barroso C.S."/>
            <person name="Egas C."/>
        </authorList>
    </citation>
    <scope>NUCLEOTIDE SEQUENCE [LARGE SCALE GENOMIC DNA]</scope>
    <source>
        <strain evidence="3 4">NBRC 110900</strain>
    </source>
</reference>
<dbReference type="RefSeq" id="WP_119277512.1">
    <property type="nucleotide sequence ID" value="NZ_QWLA01000030.1"/>
</dbReference>
<dbReference type="OrthoDB" id="9803333at2"/>
<dbReference type="InterPro" id="IPR020904">
    <property type="entry name" value="Sc_DH/Rdtase_CS"/>
</dbReference>
<evidence type="ECO:0000256" key="1">
    <source>
        <dbReference type="ARBA" id="ARBA00006484"/>
    </source>
</evidence>